<dbReference type="InterPro" id="IPR012349">
    <property type="entry name" value="Split_barrel_FMN-bd"/>
</dbReference>
<dbReference type="GO" id="GO:0003677">
    <property type="term" value="F:DNA binding"/>
    <property type="evidence" value="ECO:0007669"/>
    <property type="project" value="UniProtKB-KW"/>
</dbReference>
<accession>A0A8J3NDR8</accession>
<dbReference type="SUPFAM" id="SSF50475">
    <property type="entry name" value="FMN-binding split barrel"/>
    <property type="match status" value="1"/>
</dbReference>
<evidence type="ECO:0000313" key="1">
    <source>
        <dbReference type="EMBL" id="GID15589.1"/>
    </source>
</evidence>
<name>A0A8J3NDR8_9ACTN</name>
<dbReference type="Gene3D" id="2.30.110.10">
    <property type="entry name" value="Electron Transport, Fmn-binding Protein, Chain A"/>
    <property type="match status" value="1"/>
</dbReference>
<gene>
    <name evidence="1" type="ORF">Aru02nite_64780</name>
</gene>
<dbReference type="AlphaFoldDB" id="A0A8J3NDR8"/>
<comment type="caution">
    <text evidence="1">The sequence shown here is derived from an EMBL/GenBank/DDBJ whole genome shotgun (WGS) entry which is preliminary data.</text>
</comment>
<dbReference type="EMBL" id="BOMB01000044">
    <property type="protein sequence ID" value="GID15589.1"/>
    <property type="molecule type" value="Genomic_DNA"/>
</dbReference>
<keyword evidence="1" id="KW-0238">DNA-binding</keyword>
<protein>
    <submittedName>
        <fullName evidence="1">DNA-binding protein</fullName>
    </submittedName>
</protein>
<dbReference type="Proteomes" id="UP000612808">
    <property type="component" value="Unassembled WGS sequence"/>
</dbReference>
<reference evidence="1" key="1">
    <citation type="submission" date="2021-01" db="EMBL/GenBank/DDBJ databases">
        <title>Whole genome shotgun sequence of Actinocatenispora rupis NBRC 107355.</title>
        <authorList>
            <person name="Komaki H."/>
            <person name="Tamura T."/>
        </authorList>
    </citation>
    <scope>NUCLEOTIDE SEQUENCE</scope>
    <source>
        <strain evidence="1">NBRC 107355</strain>
    </source>
</reference>
<organism evidence="1 2">
    <name type="scientific">Actinocatenispora rupis</name>
    <dbReference type="NCBI Taxonomy" id="519421"/>
    <lineage>
        <taxon>Bacteria</taxon>
        <taxon>Bacillati</taxon>
        <taxon>Actinomycetota</taxon>
        <taxon>Actinomycetes</taxon>
        <taxon>Micromonosporales</taxon>
        <taxon>Micromonosporaceae</taxon>
        <taxon>Actinocatenispora</taxon>
    </lineage>
</organism>
<dbReference type="Pfam" id="PF12900">
    <property type="entry name" value="Pyridox_ox_2"/>
    <property type="match status" value="1"/>
</dbReference>
<dbReference type="InterPro" id="IPR024747">
    <property type="entry name" value="Pyridox_Oxase-rel"/>
</dbReference>
<sequence>MAGGTAGPTVTTPRALNRAGCLALLGTARIGRLVYTRHGLPAVLPLGFALAGDAVVARVDPDLLADVRGSVVAFEVDVLDGEPPGGWWVTLVGRAGLAEGPAPCWPAGLAGCGLRIPAEVISGFRVP</sequence>
<dbReference type="RefSeq" id="WP_203663962.1">
    <property type="nucleotide sequence ID" value="NZ_BAAAZM010000023.1"/>
</dbReference>
<keyword evidence="2" id="KW-1185">Reference proteome</keyword>
<proteinExistence type="predicted"/>
<evidence type="ECO:0000313" key="2">
    <source>
        <dbReference type="Proteomes" id="UP000612808"/>
    </source>
</evidence>